<evidence type="ECO:0000313" key="6">
    <source>
        <dbReference type="EMBL" id="GAY72512.1"/>
    </source>
</evidence>
<dbReference type="GO" id="GO:0003700">
    <property type="term" value="F:DNA-binding transcription factor activity"/>
    <property type="evidence" value="ECO:0007669"/>
    <property type="project" value="InterPro"/>
</dbReference>
<dbReference type="InterPro" id="IPR005119">
    <property type="entry name" value="LysR_subst-bd"/>
</dbReference>
<feature type="domain" description="HTH lysR-type" evidence="5">
    <location>
        <begin position="1"/>
        <end position="58"/>
    </location>
</feature>
<reference evidence="6 7" key="1">
    <citation type="submission" date="2017-11" db="EMBL/GenBank/DDBJ databases">
        <title>Draft Genome Sequence of Lactobacillus curieae NBRC 111893 isolated from Koso, a Japanese sugar-Vegetable Fermented Beverage.</title>
        <authorList>
            <person name="Chiou T.Y."/>
            <person name="Oshima K."/>
            <person name="Suda W."/>
            <person name="Hattori M."/>
            <person name="Takahashi T."/>
        </authorList>
    </citation>
    <scope>NUCLEOTIDE SEQUENCE [LARGE SCALE GENOMIC DNA]</scope>
    <source>
        <strain evidence="6 7">NBRC111893</strain>
    </source>
</reference>
<dbReference type="Gene3D" id="1.10.10.10">
    <property type="entry name" value="Winged helix-like DNA-binding domain superfamily/Winged helix DNA-binding domain"/>
    <property type="match status" value="1"/>
</dbReference>
<dbReference type="InterPro" id="IPR036390">
    <property type="entry name" value="WH_DNA-bd_sf"/>
</dbReference>
<dbReference type="SUPFAM" id="SSF53850">
    <property type="entry name" value="Periplasmic binding protein-like II"/>
    <property type="match status" value="1"/>
</dbReference>
<dbReference type="PANTHER" id="PTHR30419:SF28">
    <property type="entry name" value="HTH-TYPE TRANSCRIPTIONAL REGULATOR BSDA"/>
    <property type="match status" value="1"/>
</dbReference>
<proteinExistence type="inferred from homology"/>
<dbReference type="Pfam" id="PF03466">
    <property type="entry name" value="LysR_substrate"/>
    <property type="match status" value="1"/>
</dbReference>
<evidence type="ECO:0000259" key="5">
    <source>
        <dbReference type="PROSITE" id="PS50931"/>
    </source>
</evidence>
<dbReference type="GO" id="GO:0003677">
    <property type="term" value="F:DNA binding"/>
    <property type="evidence" value="ECO:0007669"/>
    <property type="project" value="UniProtKB-KW"/>
</dbReference>
<comment type="caution">
    <text evidence="6">The sequence shown here is derived from an EMBL/GenBank/DDBJ whole genome shotgun (WGS) entry which is preliminary data.</text>
</comment>
<name>A0A401FJH6_9LACO</name>
<dbReference type="Proteomes" id="UP000286974">
    <property type="component" value="Unassembled WGS sequence"/>
</dbReference>
<dbReference type="GO" id="GO:0005829">
    <property type="term" value="C:cytosol"/>
    <property type="evidence" value="ECO:0007669"/>
    <property type="project" value="TreeGrafter"/>
</dbReference>
<dbReference type="STRING" id="1138822.PL11_004405"/>
<keyword evidence="4" id="KW-0804">Transcription</keyword>
<evidence type="ECO:0000256" key="1">
    <source>
        <dbReference type="ARBA" id="ARBA00009437"/>
    </source>
</evidence>
<organism evidence="6 7">
    <name type="scientific">Lentilactobacillus kosonis</name>
    <dbReference type="NCBI Taxonomy" id="2810561"/>
    <lineage>
        <taxon>Bacteria</taxon>
        <taxon>Bacillati</taxon>
        <taxon>Bacillota</taxon>
        <taxon>Bacilli</taxon>
        <taxon>Lactobacillales</taxon>
        <taxon>Lactobacillaceae</taxon>
        <taxon>Lentilactobacillus</taxon>
    </lineage>
</organism>
<evidence type="ECO:0000256" key="2">
    <source>
        <dbReference type="ARBA" id="ARBA00023015"/>
    </source>
</evidence>
<dbReference type="SUPFAM" id="SSF46785">
    <property type="entry name" value="Winged helix' DNA-binding domain"/>
    <property type="match status" value="1"/>
</dbReference>
<evidence type="ECO:0000256" key="4">
    <source>
        <dbReference type="ARBA" id="ARBA00023163"/>
    </source>
</evidence>
<keyword evidence="7" id="KW-1185">Reference proteome</keyword>
<comment type="similarity">
    <text evidence="1">Belongs to the LysR transcriptional regulatory family.</text>
</comment>
<dbReference type="InterPro" id="IPR036388">
    <property type="entry name" value="WH-like_DNA-bd_sf"/>
</dbReference>
<gene>
    <name evidence="6" type="ORF">NBRC111893_658</name>
</gene>
<dbReference type="OrthoDB" id="63123at2"/>
<dbReference type="InterPro" id="IPR000847">
    <property type="entry name" value="LysR_HTH_N"/>
</dbReference>
<keyword evidence="2" id="KW-0805">Transcription regulation</keyword>
<sequence>MLPFAYIVFSTVITEGTFYKASLKLNVTPSAISHSINQLETELGFPVFNRSRTGVELTENGRTILPIIQDILNSQKRLDQEADNINGLNSGSIRIGAFSSVCINWLPPIIQEFKRDYPQIDISVYQSGFEQIVQEVKNGTLDIGFTALPISENLIVANLIKDEIYCIAPHGFIPHNHKTVTKSDMQDRTFILQPGDYDLDTKATLDHYNIQPNSIQFSIDDQSIIAMVEAGLGWGILPELALQKISGDVAVYPFDKSFYRSIGMVTTTTQAKAPSTQRMLKTINNFITMNYPDGLLKEESQ</sequence>
<dbReference type="CDD" id="cd05466">
    <property type="entry name" value="PBP2_LTTR_substrate"/>
    <property type="match status" value="1"/>
</dbReference>
<accession>A0A401FJH6</accession>
<dbReference type="EMBL" id="BEXA01000001">
    <property type="protein sequence ID" value="GAY72512.1"/>
    <property type="molecule type" value="Genomic_DNA"/>
</dbReference>
<dbReference type="AlphaFoldDB" id="A0A401FJH6"/>
<dbReference type="PROSITE" id="PS50931">
    <property type="entry name" value="HTH_LYSR"/>
    <property type="match status" value="1"/>
</dbReference>
<dbReference type="InterPro" id="IPR050950">
    <property type="entry name" value="HTH-type_LysR_regulators"/>
</dbReference>
<evidence type="ECO:0000256" key="3">
    <source>
        <dbReference type="ARBA" id="ARBA00023125"/>
    </source>
</evidence>
<dbReference type="Pfam" id="PF00126">
    <property type="entry name" value="HTH_1"/>
    <property type="match status" value="1"/>
</dbReference>
<dbReference type="RefSeq" id="WP_125007871.1">
    <property type="nucleotide sequence ID" value="NZ_BEXA01000001.1"/>
</dbReference>
<dbReference type="PANTHER" id="PTHR30419">
    <property type="entry name" value="HTH-TYPE TRANSCRIPTIONAL REGULATOR YBHD"/>
    <property type="match status" value="1"/>
</dbReference>
<keyword evidence="3" id="KW-0238">DNA-binding</keyword>
<evidence type="ECO:0000313" key="7">
    <source>
        <dbReference type="Proteomes" id="UP000286974"/>
    </source>
</evidence>
<dbReference type="Gene3D" id="3.40.190.10">
    <property type="entry name" value="Periplasmic binding protein-like II"/>
    <property type="match status" value="2"/>
</dbReference>
<protein>
    <submittedName>
        <fullName evidence="6">LysR family transcriptional regulator STM2281</fullName>
    </submittedName>
</protein>